<name>A0A0E3JRR3_CLOSL</name>
<dbReference type="AlphaFoldDB" id="A0A0E3JRR3"/>
<dbReference type="KEGG" id="csq:CSCA_4735"/>
<protein>
    <submittedName>
        <fullName evidence="1">Peptidase U32</fullName>
    </submittedName>
</protein>
<accession>A0A0E3JRR3</accession>
<dbReference type="STRING" id="1548.CSCA_4735"/>
<keyword evidence="2" id="KW-1185">Reference proteome</keyword>
<dbReference type="PANTHER" id="PTHR30217:SF12">
    <property type="entry name" value="U32 FAMILY PEPTIDASE"/>
    <property type="match status" value="1"/>
</dbReference>
<dbReference type="InterPro" id="IPR051454">
    <property type="entry name" value="RNA/ubiquinone_mod_enzymes"/>
</dbReference>
<dbReference type="Proteomes" id="UP000033115">
    <property type="component" value="Chromosome"/>
</dbReference>
<evidence type="ECO:0000313" key="2">
    <source>
        <dbReference type="Proteomes" id="UP000033115"/>
    </source>
</evidence>
<dbReference type="Pfam" id="PF01136">
    <property type="entry name" value="Peptidase_U32"/>
    <property type="match status" value="2"/>
</dbReference>
<dbReference type="PANTHER" id="PTHR30217">
    <property type="entry name" value="PEPTIDASE U32 FAMILY"/>
    <property type="match status" value="1"/>
</dbReference>
<reference evidence="1 2" key="1">
    <citation type="journal article" date="2015" name="J. Biotechnol.">
        <title>Complete genome sequence of a malodorant-producing acetogen, Clostridium scatologenes ATCC 25775(T).</title>
        <authorList>
            <person name="Zhu Z."/>
            <person name="Guo T."/>
            <person name="Zheng H."/>
            <person name="Song T."/>
            <person name="Ouyang P."/>
            <person name="Xie J."/>
        </authorList>
    </citation>
    <scope>NUCLEOTIDE SEQUENCE [LARGE SCALE GENOMIC DNA]</scope>
    <source>
        <strain evidence="1 2">ATCC 25775</strain>
    </source>
</reference>
<organism evidence="1 2">
    <name type="scientific">Clostridium scatologenes</name>
    <dbReference type="NCBI Taxonomy" id="1548"/>
    <lineage>
        <taxon>Bacteria</taxon>
        <taxon>Bacillati</taxon>
        <taxon>Bacillota</taxon>
        <taxon>Clostridia</taxon>
        <taxon>Eubacteriales</taxon>
        <taxon>Clostridiaceae</taxon>
        <taxon>Clostridium</taxon>
    </lineage>
</organism>
<dbReference type="EMBL" id="CP009933">
    <property type="protein sequence ID" value="AKA71860.1"/>
    <property type="molecule type" value="Genomic_DNA"/>
</dbReference>
<dbReference type="RefSeq" id="WP_029162115.1">
    <property type="nucleotide sequence ID" value="NZ_CP009933.1"/>
</dbReference>
<evidence type="ECO:0000313" key="1">
    <source>
        <dbReference type="EMBL" id="AKA71860.1"/>
    </source>
</evidence>
<dbReference type="InterPro" id="IPR001539">
    <property type="entry name" value="Peptidase_U32"/>
</dbReference>
<sequence length="638" mass="73058">MKKMFNKRELELLAPVGTFKDFENILHSGADAFYMGGKKFNMRVHRKDHNLSNEELEKAIDLAHGLGKKVYITFNNMMDSSEIEESRDFLKFLESVKPDALIIQDFGALKLIKDEGIKLNIHLSVMANVHNLGMIRLAKKLGVTRVVTSRECSFMDIKSFVKEVPEMEYEYFIHGDMCSVHGSQCHYGGILFGKSSNRGQCMKPCRWPFKDCTGNKNIYPLAVKDICLYRHIPELIMSGVNSFKIEGRMRGSDYLNSIINHYRKAIDRFIEDPTGYTTNEKVSSFFYDNRVRNLSTAYAFKNPGASNIDITGEREPRVFSRPIEEFDITEERVEELKELLKVDYPKDKNKMELAVKVNSLEALKRAYDGGADLIYAAGEVYRPDKPFTKQQLKEAVEYAKGKKVFYVLPRMSFERQRIELNYLIPELKKIGIAGVLVGNSGEIYEFYDSDMEFRGDFSLNIYNDHAAAFYEKQGLSSVTFSIEASAKAAKSVFLKTKTPIELIVQGTPGVMYMEHCLIAAEHGKTSADFCNNYCSSGAFDLKDEKGISHKVYSDQYCKNYIILTKDICYLPILKELKGLGVSAFRIEAQHYTPEQVEKVTAIYRNIIDNLQEFQWSYEHALKLTDITGRRQSIQSMNY</sequence>
<gene>
    <name evidence="1" type="ORF">CSCA_4735</name>
</gene>
<dbReference type="HOGENOM" id="CLU_011540_4_0_9"/>
<proteinExistence type="predicted"/>